<protein>
    <recommendedName>
        <fullName evidence="3">Mor transcription activator domain-containing protein</fullName>
    </recommendedName>
</protein>
<evidence type="ECO:0000313" key="1">
    <source>
        <dbReference type="EMBL" id="KAA2377153.1"/>
    </source>
</evidence>
<proteinExistence type="predicted"/>
<comment type="caution">
    <text evidence="1">The sequence shown here is derived from an EMBL/GenBank/DDBJ whole genome shotgun (WGS) entry which is preliminary data.</text>
</comment>
<dbReference type="Proteomes" id="UP000322658">
    <property type="component" value="Unassembled WGS sequence"/>
</dbReference>
<evidence type="ECO:0008006" key="3">
    <source>
        <dbReference type="Google" id="ProtNLM"/>
    </source>
</evidence>
<organism evidence="1 2">
    <name type="scientific">Alistipes shahii</name>
    <dbReference type="NCBI Taxonomy" id="328814"/>
    <lineage>
        <taxon>Bacteria</taxon>
        <taxon>Pseudomonadati</taxon>
        <taxon>Bacteroidota</taxon>
        <taxon>Bacteroidia</taxon>
        <taxon>Bacteroidales</taxon>
        <taxon>Rikenellaceae</taxon>
        <taxon>Alistipes</taxon>
    </lineage>
</organism>
<dbReference type="AlphaFoldDB" id="A0A5B3GU78"/>
<dbReference type="EMBL" id="VVXJ01000005">
    <property type="protein sequence ID" value="KAA2377153.1"/>
    <property type="molecule type" value="Genomic_DNA"/>
</dbReference>
<accession>A0A5B3GU78</accession>
<reference evidence="1 2" key="1">
    <citation type="journal article" date="2019" name="Nat. Med.">
        <title>A library of human gut bacterial isolates paired with longitudinal multiomics data enables mechanistic microbiome research.</title>
        <authorList>
            <person name="Poyet M."/>
            <person name="Groussin M."/>
            <person name="Gibbons S.M."/>
            <person name="Avila-Pacheco J."/>
            <person name="Jiang X."/>
            <person name="Kearney S.M."/>
            <person name="Perrotta A.R."/>
            <person name="Berdy B."/>
            <person name="Zhao S."/>
            <person name="Lieberman T.D."/>
            <person name="Swanson P.K."/>
            <person name="Smith M."/>
            <person name="Roesemann S."/>
            <person name="Alexander J.E."/>
            <person name="Rich S.A."/>
            <person name="Livny J."/>
            <person name="Vlamakis H."/>
            <person name="Clish C."/>
            <person name="Bullock K."/>
            <person name="Deik A."/>
            <person name="Scott J."/>
            <person name="Pierce K.A."/>
            <person name="Xavier R.J."/>
            <person name="Alm E.J."/>
        </authorList>
    </citation>
    <scope>NUCLEOTIDE SEQUENCE [LARGE SCALE GENOMIC DNA]</scope>
    <source>
        <strain evidence="1 2">BIOML-A1</strain>
    </source>
</reference>
<dbReference type="RefSeq" id="WP_118407027.1">
    <property type="nucleotide sequence ID" value="NZ_CAUENT010000054.1"/>
</dbReference>
<sequence length="79" mass="9424">MKVHEILQQNTDLLRALARAGAAIEDVRYIPLWNDYERLRRDGFKVAYIVAYLCDTYEVSERTVYRIIRRFGRDVNTSR</sequence>
<name>A0A5B3GU78_9BACT</name>
<gene>
    <name evidence="1" type="ORF">F2Y07_03170</name>
</gene>
<evidence type="ECO:0000313" key="2">
    <source>
        <dbReference type="Proteomes" id="UP000322658"/>
    </source>
</evidence>